<sequence>MKILYFVISFSKYRIYMNSIISFFNDNSKYIAIIIAVVVSLLVYIKFNNIDLNKKTTKKLIQTVTVETFDTKPVLDTEENSELMFQLPPKKDQNQNLDQDQEFNFNGAKSFCENYRGKSDELNKAAKGLTDESCKTSTCCVLVQGQNGNTCMAGDVNGPTFQKDLKGNLISMDAYYYLGKRYPHPPTLM</sequence>
<proteinExistence type="predicted"/>
<dbReference type="EMBL" id="MN740118">
    <property type="protein sequence ID" value="QHT88522.1"/>
    <property type="molecule type" value="Genomic_DNA"/>
</dbReference>
<organism evidence="2">
    <name type="scientific">viral metagenome</name>
    <dbReference type="NCBI Taxonomy" id="1070528"/>
    <lineage>
        <taxon>unclassified sequences</taxon>
        <taxon>metagenomes</taxon>
        <taxon>organismal metagenomes</taxon>
    </lineage>
</organism>
<feature type="transmembrane region" description="Helical" evidence="1">
    <location>
        <begin position="30"/>
        <end position="47"/>
    </location>
</feature>
<name>A0A6C0I6V5_9ZZZZ</name>
<reference evidence="2" key="1">
    <citation type="journal article" date="2020" name="Nature">
        <title>Giant virus diversity and host interactions through global metagenomics.</title>
        <authorList>
            <person name="Schulz F."/>
            <person name="Roux S."/>
            <person name="Paez-Espino D."/>
            <person name="Jungbluth S."/>
            <person name="Walsh D.A."/>
            <person name="Denef V.J."/>
            <person name="McMahon K.D."/>
            <person name="Konstantinidis K.T."/>
            <person name="Eloe-Fadrosh E.A."/>
            <person name="Kyrpides N.C."/>
            <person name="Woyke T."/>
        </authorList>
    </citation>
    <scope>NUCLEOTIDE SEQUENCE</scope>
    <source>
        <strain evidence="2">GVMAG-M-3300023184-51</strain>
    </source>
</reference>
<keyword evidence="1" id="KW-0812">Transmembrane</keyword>
<protein>
    <submittedName>
        <fullName evidence="2">Uncharacterized protein</fullName>
    </submittedName>
</protein>
<evidence type="ECO:0000313" key="2">
    <source>
        <dbReference type="EMBL" id="QHT88522.1"/>
    </source>
</evidence>
<keyword evidence="1" id="KW-1133">Transmembrane helix</keyword>
<keyword evidence="1" id="KW-0472">Membrane</keyword>
<evidence type="ECO:0000256" key="1">
    <source>
        <dbReference type="SAM" id="Phobius"/>
    </source>
</evidence>
<accession>A0A6C0I6V5</accession>
<dbReference type="AlphaFoldDB" id="A0A6C0I6V5"/>